<dbReference type="Gene3D" id="2.60.40.1120">
    <property type="entry name" value="Carboxypeptidase-like, regulatory domain"/>
    <property type="match status" value="1"/>
</dbReference>
<dbReference type="PANTHER" id="PTHR40980:SF4">
    <property type="entry name" value="TONB-DEPENDENT RECEPTOR-LIKE BETA-BARREL DOMAIN-CONTAINING PROTEIN"/>
    <property type="match status" value="1"/>
</dbReference>
<dbReference type="Pfam" id="PF13620">
    <property type="entry name" value="CarboxypepD_reg"/>
    <property type="match status" value="1"/>
</dbReference>
<dbReference type="SUPFAM" id="SSF49464">
    <property type="entry name" value="Carboxypeptidase regulatory domain-like"/>
    <property type="match status" value="1"/>
</dbReference>
<feature type="chain" id="PRO_5037114743" evidence="2">
    <location>
        <begin position="20"/>
        <end position="819"/>
    </location>
</feature>
<comment type="caution">
    <text evidence="4">The sequence shown here is derived from an EMBL/GenBank/DDBJ whole genome shotgun (WGS) entry which is preliminary data.</text>
</comment>
<feature type="signal peptide" evidence="2">
    <location>
        <begin position="1"/>
        <end position="19"/>
    </location>
</feature>
<feature type="domain" description="Outer membrane protein beta-barrel" evidence="3">
    <location>
        <begin position="373"/>
        <end position="783"/>
    </location>
</feature>
<protein>
    <submittedName>
        <fullName evidence="4">TonB-dependent receptor</fullName>
    </submittedName>
</protein>
<dbReference type="InterPro" id="IPR008969">
    <property type="entry name" value="CarboxyPept-like_regulatory"/>
</dbReference>
<reference evidence="4" key="1">
    <citation type="journal article" date="2014" name="Int. J. Syst. Evol. Microbiol.">
        <title>Complete genome sequence of Corynebacterium casei LMG S-19264T (=DSM 44701T), isolated from a smear-ripened cheese.</title>
        <authorList>
            <consortium name="US DOE Joint Genome Institute (JGI-PGF)"/>
            <person name="Walter F."/>
            <person name="Albersmeier A."/>
            <person name="Kalinowski J."/>
            <person name="Ruckert C."/>
        </authorList>
    </citation>
    <scope>NUCLEOTIDE SEQUENCE</scope>
    <source>
        <strain evidence="4">CGMCC 1.15290</strain>
    </source>
</reference>
<evidence type="ECO:0000256" key="1">
    <source>
        <dbReference type="SAM" id="MobiDB-lite"/>
    </source>
</evidence>
<dbReference type="Pfam" id="PF14905">
    <property type="entry name" value="OMP_b-brl_3"/>
    <property type="match status" value="1"/>
</dbReference>
<feature type="compositionally biased region" description="Gly residues" evidence="1">
    <location>
        <begin position="809"/>
        <end position="819"/>
    </location>
</feature>
<dbReference type="InterPro" id="IPR037066">
    <property type="entry name" value="Plug_dom_sf"/>
</dbReference>
<evidence type="ECO:0000256" key="2">
    <source>
        <dbReference type="SAM" id="SignalP"/>
    </source>
</evidence>
<dbReference type="Proteomes" id="UP000627292">
    <property type="component" value="Unassembled WGS sequence"/>
</dbReference>
<dbReference type="RefSeq" id="WP_188956234.1">
    <property type="nucleotide sequence ID" value="NZ_BMIB01000004.1"/>
</dbReference>
<keyword evidence="2" id="KW-0732">Signal</keyword>
<evidence type="ECO:0000313" key="4">
    <source>
        <dbReference type="EMBL" id="GGH77164.1"/>
    </source>
</evidence>
<organism evidence="4 5">
    <name type="scientific">Filimonas zeae</name>
    <dbReference type="NCBI Taxonomy" id="1737353"/>
    <lineage>
        <taxon>Bacteria</taxon>
        <taxon>Pseudomonadati</taxon>
        <taxon>Bacteroidota</taxon>
        <taxon>Chitinophagia</taxon>
        <taxon>Chitinophagales</taxon>
        <taxon>Chitinophagaceae</taxon>
        <taxon>Filimonas</taxon>
    </lineage>
</organism>
<feature type="region of interest" description="Disordered" evidence="1">
    <location>
        <begin position="792"/>
        <end position="819"/>
    </location>
</feature>
<dbReference type="Gene3D" id="2.170.130.10">
    <property type="entry name" value="TonB-dependent receptor, plug domain"/>
    <property type="match status" value="1"/>
</dbReference>
<feature type="compositionally biased region" description="Basic and acidic residues" evidence="1">
    <location>
        <begin position="798"/>
        <end position="808"/>
    </location>
</feature>
<keyword evidence="5" id="KW-1185">Reference proteome</keyword>
<reference evidence="4" key="2">
    <citation type="submission" date="2020-09" db="EMBL/GenBank/DDBJ databases">
        <authorList>
            <person name="Sun Q."/>
            <person name="Zhou Y."/>
        </authorList>
    </citation>
    <scope>NUCLEOTIDE SEQUENCE</scope>
    <source>
        <strain evidence="4">CGMCC 1.15290</strain>
    </source>
</reference>
<gene>
    <name evidence="4" type="ORF">GCM10011379_43100</name>
</gene>
<sequence length="819" mass="91333">MRKFLLSGILILSLVYTYAQDIKGSVIDENGKSIANATVSLLKAKDSSLVKLGTTDKDGAFRFRTVTAGKYLVSSSFVGYQPRFSGVIDVAAADVNVPALTVTKTVAEASQGVTVVSKKPMIEVRADKMVVNVENSINAVGNDALELLRKSPGVQVDKDDNLSLAGKNGVQVFIDGRPSPLSGKDLSDYLKTIQSTQIEAIELITNPSAKYEAAGNAGIINIRLKKNKSYGTNGSLTAGYNIGVYSKYNAALALNQRQGKVNLFGNYNYNRSLNEFFMFMDRNQLDTLFNQHSVNTNNASSHTFKAGMDYYASSRSTFGVMVNGSFSDGTQGMDSRTLITYAPTNTQQKQLLADNSIASNRKNVTTNLNYRYIDTSGRSLNVDFDYGYYDIKSDQYQPNVYLTPDGKTELSRVVYNMIAPTKINTYSLKADYEQDFKKGKLGYGGKAGYTESTNNFERYNVFTSTKVKDTLRSNDFKYTENINALYVNYNRQYKGFMVQVGVRAENTNAKGTSQGEKWENGQYVAYDSSFTRNYTDLFPSAAVTLNKNPMKQWTFSYSRRIDRPAYQDLNPFEFKLDEYTYQKGNTQLMPQYTNSVGVTFLYKYQLTTSLNYSRINSVFTQLIDTIDKSKSFITKKNLANQDAVSLNISMPLSIKKYNGFFSLTNNYSHYKADFGKGRTINLDAFNVLFYAQNTYKVTPTITAEVSGWFSSPSIWQGTFKTRSMWSVDAGAQKTILKGKGTFKATVSDVFQTMRWRATSDFAGQHVFTKGGWESRLLKLSFTWRFGNNQVKAARQRKTASEDESKRVDGAGGGIGGGKP</sequence>
<dbReference type="PANTHER" id="PTHR40980">
    <property type="entry name" value="PLUG DOMAIN-CONTAINING PROTEIN"/>
    <property type="match status" value="1"/>
</dbReference>
<accession>A0A917MY81</accession>
<evidence type="ECO:0000313" key="5">
    <source>
        <dbReference type="Proteomes" id="UP000627292"/>
    </source>
</evidence>
<dbReference type="InterPro" id="IPR041700">
    <property type="entry name" value="OMP_b-brl_3"/>
</dbReference>
<dbReference type="SUPFAM" id="SSF56935">
    <property type="entry name" value="Porins"/>
    <property type="match status" value="1"/>
</dbReference>
<dbReference type="EMBL" id="BMIB01000004">
    <property type="protein sequence ID" value="GGH77164.1"/>
    <property type="molecule type" value="Genomic_DNA"/>
</dbReference>
<proteinExistence type="predicted"/>
<name>A0A917MY81_9BACT</name>
<keyword evidence="4" id="KW-0675">Receptor</keyword>
<dbReference type="AlphaFoldDB" id="A0A917MY81"/>
<evidence type="ECO:0000259" key="3">
    <source>
        <dbReference type="Pfam" id="PF14905"/>
    </source>
</evidence>